<sequence length="204" mass="22061">MTLNETGGGPSNLVLSDDRVLLRPWTREDAQFLADASADPAIRRYNGPHDRHGHPGTVPSVAQAQTMIEGFEQAMDAFAESGAPAGVAFVIEDVKTAQLVGCCGVDDWTGEDVAQIGYWLIPAGRGRGYATRAVVLLTGWLFGLGAARVFLTVVADNENSAAVALRAGFVYEGTMRSHAVWQGERRDVMWYGALPSEWLLRSPR</sequence>
<dbReference type="PANTHER" id="PTHR43441">
    <property type="entry name" value="RIBOSOMAL-PROTEIN-SERINE ACETYLTRANSFERASE"/>
    <property type="match status" value="1"/>
</dbReference>
<dbReference type="InterPro" id="IPR000182">
    <property type="entry name" value="GNAT_dom"/>
</dbReference>
<dbReference type="PROSITE" id="PS51186">
    <property type="entry name" value="GNAT"/>
    <property type="match status" value="1"/>
</dbReference>
<comment type="caution">
    <text evidence="2">The sequence shown here is derived from an EMBL/GenBank/DDBJ whole genome shotgun (WGS) entry which is preliminary data.</text>
</comment>
<feature type="domain" description="N-acetyltransferase" evidence="1">
    <location>
        <begin position="20"/>
        <end position="197"/>
    </location>
</feature>
<dbReference type="SUPFAM" id="SSF55729">
    <property type="entry name" value="Acyl-CoA N-acyltransferases (Nat)"/>
    <property type="match status" value="1"/>
</dbReference>
<proteinExistence type="predicted"/>
<reference evidence="3" key="1">
    <citation type="journal article" date="2019" name="Int. J. Syst. Evol. Microbiol.">
        <title>The Global Catalogue of Microorganisms (GCM) 10K type strain sequencing project: providing services to taxonomists for standard genome sequencing and annotation.</title>
        <authorList>
            <consortium name="The Broad Institute Genomics Platform"/>
            <consortium name="The Broad Institute Genome Sequencing Center for Infectious Disease"/>
            <person name="Wu L."/>
            <person name="Ma J."/>
        </authorList>
    </citation>
    <scope>NUCLEOTIDE SEQUENCE [LARGE SCALE GENOMIC DNA]</scope>
    <source>
        <strain evidence="3">JCM 16929</strain>
    </source>
</reference>
<accession>A0ABP7AYF2</accession>
<gene>
    <name evidence="2" type="ORF">GCM10022236_52620</name>
</gene>
<dbReference type="PANTHER" id="PTHR43441:SF2">
    <property type="entry name" value="FAMILY ACETYLTRANSFERASE, PUTATIVE (AFU_ORTHOLOGUE AFUA_7G00850)-RELATED"/>
    <property type="match status" value="1"/>
</dbReference>
<dbReference type="CDD" id="cd04301">
    <property type="entry name" value="NAT_SF"/>
    <property type="match status" value="1"/>
</dbReference>
<dbReference type="EMBL" id="BAABAB010000056">
    <property type="protein sequence ID" value="GAA3643428.1"/>
    <property type="molecule type" value="Genomic_DNA"/>
</dbReference>
<dbReference type="InterPro" id="IPR016181">
    <property type="entry name" value="Acyl_CoA_acyltransferase"/>
</dbReference>
<protein>
    <submittedName>
        <fullName evidence="2">GNAT family N-acetyltransferase</fullName>
    </submittedName>
</protein>
<organism evidence="2 3">
    <name type="scientific">Microlunatus ginsengisoli</name>
    <dbReference type="NCBI Taxonomy" id="363863"/>
    <lineage>
        <taxon>Bacteria</taxon>
        <taxon>Bacillati</taxon>
        <taxon>Actinomycetota</taxon>
        <taxon>Actinomycetes</taxon>
        <taxon>Propionibacteriales</taxon>
        <taxon>Propionibacteriaceae</taxon>
        <taxon>Microlunatus</taxon>
    </lineage>
</organism>
<dbReference type="InterPro" id="IPR051908">
    <property type="entry name" value="Ribosomal_N-acetyltransferase"/>
</dbReference>
<evidence type="ECO:0000313" key="3">
    <source>
        <dbReference type="Proteomes" id="UP001501490"/>
    </source>
</evidence>
<evidence type="ECO:0000313" key="2">
    <source>
        <dbReference type="EMBL" id="GAA3643428.1"/>
    </source>
</evidence>
<dbReference type="Proteomes" id="UP001501490">
    <property type="component" value="Unassembled WGS sequence"/>
</dbReference>
<keyword evidence="3" id="KW-1185">Reference proteome</keyword>
<dbReference type="RefSeq" id="WP_344810095.1">
    <property type="nucleotide sequence ID" value="NZ_BAABAB010000056.1"/>
</dbReference>
<evidence type="ECO:0000259" key="1">
    <source>
        <dbReference type="PROSITE" id="PS51186"/>
    </source>
</evidence>
<dbReference type="Gene3D" id="3.40.630.30">
    <property type="match status" value="1"/>
</dbReference>
<dbReference type="Pfam" id="PF13302">
    <property type="entry name" value="Acetyltransf_3"/>
    <property type="match status" value="1"/>
</dbReference>
<name>A0ABP7AYF2_9ACTN</name>